<dbReference type="InterPro" id="IPR037272">
    <property type="entry name" value="SNS_sf"/>
</dbReference>
<reference evidence="9" key="1">
    <citation type="submission" date="2017-07" db="EMBL/GenBank/DDBJ databases">
        <title>Novel pathways for hydrocarbon cycling and metabolic interdependencies in hydrothermal sediment communities.</title>
        <authorList>
            <person name="Dombrowski N."/>
            <person name="Seitz K."/>
            <person name="Teske A."/>
            <person name="Baker B."/>
        </authorList>
    </citation>
    <scope>NUCLEOTIDE SEQUENCE [LARGE SCALE GENOMIC DNA]</scope>
</reference>
<sequence>MEERARWRRRADFIFAAVGAAIGLGNVWRFPYIAFKYGGGAFLIPYFVALLTAGIPLLILEFGLGRMMQAGAPAAFAKVRKNFEWIGWLSLFAVMLIFFYYTVIMAWCWNYVVFSAGFAPKLEVAQETGHLKYVWSSVNIREWAARSEQFFKHDFLRLTSGPGHLGHILWYVVIGLAISWLWSFFYVRHGPVSIGKEIYFTVIIPWIILVILVIRGLTLPGAIKGLNYYLTPNFAALKNPETWLAAYGQIFFTLSLAMGTQIVYSSYLERRTDVNNNAIVTALANCGTSFFAGFAVFSVLGFAAQALGVSVPEVTKGGLHLAFITYPRIISMLPAAAVIGVLFFILLVTLAIDSQISQVEPFMCGFMDKWRIDRKKILPIVVVCGFLVGLIFATRGGYYWVDIIDHVTCDFGLTLVGILEAIAIGWFFGAPRWAGLTGIGVIVLIIIMSFVLMKLKGREE</sequence>
<comment type="similarity">
    <text evidence="6">Belongs to the sodium:neurotransmitter symporter (SNF) (TC 2.A.22) family.</text>
</comment>
<feature type="transmembrane region" description="Helical" evidence="7">
    <location>
        <begin position="243"/>
        <end position="267"/>
    </location>
</feature>
<keyword evidence="5 7" id="KW-0472">Membrane</keyword>
<dbReference type="AlphaFoldDB" id="A0A257LTH7"/>
<evidence type="ECO:0000256" key="5">
    <source>
        <dbReference type="ARBA" id="ARBA00023136"/>
    </source>
</evidence>
<name>A0A257LTH7_UNCW3</name>
<keyword evidence="6" id="KW-0769">Symport</keyword>
<feature type="transmembrane region" description="Helical" evidence="7">
    <location>
        <begin position="168"/>
        <end position="187"/>
    </location>
</feature>
<evidence type="ECO:0000256" key="7">
    <source>
        <dbReference type="SAM" id="Phobius"/>
    </source>
</evidence>
<dbReference type="InterPro" id="IPR000175">
    <property type="entry name" value="Na/ntran_symport"/>
</dbReference>
<feature type="transmembrane region" description="Helical" evidence="7">
    <location>
        <begin position="279"/>
        <end position="309"/>
    </location>
</feature>
<keyword evidence="2 6" id="KW-0813">Transport</keyword>
<feature type="transmembrane region" description="Helical" evidence="7">
    <location>
        <begin position="436"/>
        <end position="455"/>
    </location>
</feature>
<dbReference type="GO" id="GO:0035725">
    <property type="term" value="P:sodium ion transmembrane transport"/>
    <property type="evidence" value="ECO:0007669"/>
    <property type="project" value="TreeGrafter"/>
</dbReference>
<feature type="transmembrane region" description="Helical" evidence="7">
    <location>
        <begin position="199"/>
        <end position="223"/>
    </location>
</feature>
<feature type="transmembrane region" description="Helical" evidence="7">
    <location>
        <begin position="12"/>
        <end position="31"/>
    </location>
</feature>
<protein>
    <recommendedName>
        <fullName evidence="6">Transporter</fullName>
    </recommendedName>
</protein>
<feature type="transmembrane region" description="Helical" evidence="7">
    <location>
        <begin position="377"/>
        <end position="399"/>
    </location>
</feature>
<feature type="transmembrane region" description="Helical" evidence="7">
    <location>
        <begin position="85"/>
        <end position="112"/>
    </location>
</feature>
<organism evidence="8 9">
    <name type="scientific">candidate division WOR-3 bacterium 4484_18</name>
    <dbReference type="NCBI Taxonomy" id="2020626"/>
    <lineage>
        <taxon>Bacteria</taxon>
        <taxon>Bacteria division WOR-3</taxon>
    </lineage>
</organism>
<feature type="transmembrane region" description="Helical" evidence="7">
    <location>
        <begin position="43"/>
        <end position="64"/>
    </location>
</feature>
<accession>A0A257LTH7</accession>
<feature type="transmembrane region" description="Helical" evidence="7">
    <location>
        <begin position="411"/>
        <end position="429"/>
    </location>
</feature>
<dbReference type="GO" id="GO:0005886">
    <property type="term" value="C:plasma membrane"/>
    <property type="evidence" value="ECO:0007669"/>
    <property type="project" value="TreeGrafter"/>
</dbReference>
<dbReference type="PANTHER" id="PTHR11616">
    <property type="entry name" value="SODIUM/CHLORIDE DEPENDENT TRANSPORTER"/>
    <property type="match status" value="1"/>
</dbReference>
<evidence type="ECO:0000256" key="3">
    <source>
        <dbReference type="ARBA" id="ARBA00022692"/>
    </source>
</evidence>
<proteinExistence type="inferred from homology"/>
<dbReference type="PROSITE" id="PS50267">
    <property type="entry name" value="NA_NEUROTRAN_SYMP_3"/>
    <property type="match status" value="1"/>
</dbReference>
<feature type="transmembrane region" description="Helical" evidence="7">
    <location>
        <begin position="329"/>
        <end position="352"/>
    </location>
</feature>
<evidence type="ECO:0000313" key="9">
    <source>
        <dbReference type="Proteomes" id="UP000216312"/>
    </source>
</evidence>
<evidence type="ECO:0000256" key="6">
    <source>
        <dbReference type="RuleBase" id="RU003732"/>
    </source>
</evidence>
<dbReference type="Pfam" id="PF00209">
    <property type="entry name" value="SNF"/>
    <property type="match status" value="1"/>
</dbReference>
<evidence type="ECO:0000256" key="2">
    <source>
        <dbReference type="ARBA" id="ARBA00022448"/>
    </source>
</evidence>
<dbReference type="SUPFAM" id="SSF161070">
    <property type="entry name" value="SNF-like"/>
    <property type="match status" value="1"/>
</dbReference>
<evidence type="ECO:0000313" key="8">
    <source>
        <dbReference type="EMBL" id="OYV02730.1"/>
    </source>
</evidence>
<keyword evidence="4 7" id="KW-1133">Transmembrane helix</keyword>
<dbReference type="PROSITE" id="PS00610">
    <property type="entry name" value="NA_NEUROTRAN_SYMP_1"/>
    <property type="match status" value="1"/>
</dbReference>
<evidence type="ECO:0000256" key="1">
    <source>
        <dbReference type="ARBA" id="ARBA00004141"/>
    </source>
</evidence>
<dbReference type="EMBL" id="NMUJ01000057">
    <property type="protein sequence ID" value="OYV02730.1"/>
    <property type="molecule type" value="Genomic_DNA"/>
</dbReference>
<comment type="subcellular location">
    <subcellularLocation>
        <location evidence="1">Membrane</location>
        <topology evidence="1">Multi-pass membrane protein</topology>
    </subcellularLocation>
</comment>
<gene>
    <name evidence="8" type="ORF">CGW93_04080</name>
</gene>
<dbReference type="PRINTS" id="PR00176">
    <property type="entry name" value="NANEUSMPORT"/>
</dbReference>
<dbReference type="Proteomes" id="UP000216312">
    <property type="component" value="Unassembled WGS sequence"/>
</dbReference>
<dbReference type="GO" id="GO:0015293">
    <property type="term" value="F:symporter activity"/>
    <property type="evidence" value="ECO:0007669"/>
    <property type="project" value="UniProtKB-KW"/>
</dbReference>
<evidence type="ECO:0000256" key="4">
    <source>
        <dbReference type="ARBA" id="ARBA00022989"/>
    </source>
</evidence>
<dbReference type="PANTHER" id="PTHR11616:SF240">
    <property type="entry name" value="BLOATED TUBULES, ISOFORM B-RELATED"/>
    <property type="match status" value="1"/>
</dbReference>
<comment type="caution">
    <text evidence="8">The sequence shown here is derived from an EMBL/GenBank/DDBJ whole genome shotgun (WGS) entry which is preliminary data.</text>
</comment>
<dbReference type="NCBIfam" id="NF037979">
    <property type="entry name" value="Na_transp"/>
    <property type="match status" value="1"/>
</dbReference>
<keyword evidence="3 6" id="KW-0812">Transmembrane</keyword>